<gene>
    <name evidence="2" type="ORF">BDV96DRAFT_650480</name>
</gene>
<evidence type="ECO:0000256" key="1">
    <source>
        <dbReference type="SAM" id="Phobius"/>
    </source>
</evidence>
<evidence type="ECO:0000313" key="3">
    <source>
        <dbReference type="Proteomes" id="UP000799770"/>
    </source>
</evidence>
<organism evidence="2 3">
    <name type="scientific">Lophiotrema nucula</name>
    <dbReference type="NCBI Taxonomy" id="690887"/>
    <lineage>
        <taxon>Eukaryota</taxon>
        <taxon>Fungi</taxon>
        <taxon>Dikarya</taxon>
        <taxon>Ascomycota</taxon>
        <taxon>Pezizomycotina</taxon>
        <taxon>Dothideomycetes</taxon>
        <taxon>Pleosporomycetidae</taxon>
        <taxon>Pleosporales</taxon>
        <taxon>Lophiotremataceae</taxon>
        <taxon>Lophiotrema</taxon>
    </lineage>
</organism>
<accession>A0A6A5YUI9</accession>
<sequence>MNTIELLLEFLFLLVANGTIFCLRLVGWFLTEFLPRLHLAPIYACEITLELLCIIADHYWPPPPPPPPADYEIWPDDCIPPPSWTDPKNHDIAPLWYLRELERRKAKSAPAPAPAPQRPSVPLRHRLYELFTALLAAFMAIFVGFGHLFMALRRSPSASATTSQPVTGDAGQLLLGAWSSDSLTKLHDIIEDQELEGPVPPEFSKLQVSIEAVLKGRGVEV</sequence>
<proteinExistence type="predicted"/>
<dbReference type="EMBL" id="ML977336">
    <property type="protein sequence ID" value="KAF2110869.1"/>
    <property type="molecule type" value="Genomic_DNA"/>
</dbReference>
<evidence type="ECO:0000313" key="2">
    <source>
        <dbReference type="EMBL" id="KAF2110869.1"/>
    </source>
</evidence>
<keyword evidence="1" id="KW-0472">Membrane</keyword>
<feature type="transmembrane region" description="Helical" evidence="1">
    <location>
        <begin position="6"/>
        <end position="30"/>
    </location>
</feature>
<protein>
    <submittedName>
        <fullName evidence="2">Uncharacterized protein</fullName>
    </submittedName>
</protein>
<keyword evidence="3" id="KW-1185">Reference proteome</keyword>
<dbReference type="AlphaFoldDB" id="A0A6A5YUI9"/>
<dbReference type="Proteomes" id="UP000799770">
    <property type="component" value="Unassembled WGS sequence"/>
</dbReference>
<reference evidence="2" key="1">
    <citation type="journal article" date="2020" name="Stud. Mycol.">
        <title>101 Dothideomycetes genomes: a test case for predicting lifestyles and emergence of pathogens.</title>
        <authorList>
            <person name="Haridas S."/>
            <person name="Albert R."/>
            <person name="Binder M."/>
            <person name="Bloem J."/>
            <person name="Labutti K."/>
            <person name="Salamov A."/>
            <person name="Andreopoulos B."/>
            <person name="Baker S."/>
            <person name="Barry K."/>
            <person name="Bills G."/>
            <person name="Bluhm B."/>
            <person name="Cannon C."/>
            <person name="Castanera R."/>
            <person name="Culley D."/>
            <person name="Daum C."/>
            <person name="Ezra D."/>
            <person name="Gonzalez J."/>
            <person name="Henrissat B."/>
            <person name="Kuo A."/>
            <person name="Liang C."/>
            <person name="Lipzen A."/>
            <person name="Lutzoni F."/>
            <person name="Magnuson J."/>
            <person name="Mondo S."/>
            <person name="Nolan M."/>
            <person name="Ohm R."/>
            <person name="Pangilinan J."/>
            <person name="Park H.-J."/>
            <person name="Ramirez L."/>
            <person name="Alfaro M."/>
            <person name="Sun H."/>
            <person name="Tritt A."/>
            <person name="Yoshinaga Y."/>
            <person name="Zwiers L.-H."/>
            <person name="Turgeon B."/>
            <person name="Goodwin S."/>
            <person name="Spatafora J."/>
            <person name="Crous P."/>
            <person name="Grigoriev I."/>
        </authorList>
    </citation>
    <scope>NUCLEOTIDE SEQUENCE</scope>
    <source>
        <strain evidence="2">CBS 627.86</strain>
    </source>
</reference>
<name>A0A6A5YUI9_9PLEO</name>
<keyword evidence="1" id="KW-0812">Transmembrane</keyword>
<keyword evidence="1" id="KW-1133">Transmembrane helix</keyword>
<feature type="transmembrane region" description="Helical" evidence="1">
    <location>
        <begin position="130"/>
        <end position="152"/>
    </location>
</feature>